<dbReference type="EMBL" id="BLXT01003120">
    <property type="protein sequence ID" value="GFO00537.1"/>
    <property type="molecule type" value="Genomic_DNA"/>
</dbReference>
<reference evidence="1 2" key="1">
    <citation type="journal article" date="2021" name="Elife">
        <title>Chloroplast acquisition without the gene transfer in kleptoplastic sea slugs, Plakobranchus ocellatus.</title>
        <authorList>
            <person name="Maeda T."/>
            <person name="Takahashi S."/>
            <person name="Yoshida T."/>
            <person name="Shimamura S."/>
            <person name="Takaki Y."/>
            <person name="Nagai Y."/>
            <person name="Toyoda A."/>
            <person name="Suzuki Y."/>
            <person name="Arimoto A."/>
            <person name="Ishii H."/>
            <person name="Satoh N."/>
            <person name="Nishiyama T."/>
            <person name="Hasebe M."/>
            <person name="Maruyama T."/>
            <person name="Minagawa J."/>
            <person name="Obokata J."/>
            <person name="Shigenobu S."/>
        </authorList>
    </citation>
    <scope>NUCLEOTIDE SEQUENCE [LARGE SCALE GENOMIC DNA]</scope>
</reference>
<evidence type="ECO:0000313" key="1">
    <source>
        <dbReference type="EMBL" id="GFO00537.1"/>
    </source>
</evidence>
<comment type="caution">
    <text evidence="1">The sequence shown here is derived from an EMBL/GenBank/DDBJ whole genome shotgun (WGS) entry which is preliminary data.</text>
</comment>
<dbReference type="AlphaFoldDB" id="A0AAV4A0Z3"/>
<proteinExistence type="predicted"/>
<name>A0AAV4A0Z3_9GAST</name>
<organism evidence="1 2">
    <name type="scientific">Plakobranchus ocellatus</name>
    <dbReference type="NCBI Taxonomy" id="259542"/>
    <lineage>
        <taxon>Eukaryota</taxon>
        <taxon>Metazoa</taxon>
        <taxon>Spiralia</taxon>
        <taxon>Lophotrochozoa</taxon>
        <taxon>Mollusca</taxon>
        <taxon>Gastropoda</taxon>
        <taxon>Heterobranchia</taxon>
        <taxon>Euthyneura</taxon>
        <taxon>Panpulmonata</taxon>
        <taxon>Sacoglossa</taxon>
        <taxon>Placobranchoidea</taxon>
        <taxon>Plakobranchidae</taxon>
        <taxon>Plakobranchus</taxon>
    </lineage>
</organism>
<accession>A0AAV4A0Z3</accession>
<sequence>MVEFCTGCADREAGLHAANMRPQSLDEATTYILQYQSSHAAVYDRREDRSPEAAVRSVRCPRDYIEERSPPRW</sequence>
<dbReference type="Proteomes" id="UP000735302">
    <property type="component" value="Unassembled WGS sequence"/>
</dbReference>
<evidence type="ECO:0000313" key="2">
    <source>
        <dbReference type="Proteomes" id="UP000735302"/>
    </source>
</evidence>
<protein>
    <submittedName>
        <fullName evidence="1">Uncharacterized protein</fullName>
    </submittedName>
</protein>
<keyword evidence="2" id="KW-1185">Reference proteome</keyword>
<gene>
    <name evidence="1" type="ORF">PoB_002704200</name>
</gene>